<dbReference type="Proteomes" id="UP000296159">
    <property type="component" value="Unassembled WGS sequence"/>
</dbReference>
<keyword evidence="6" id="KW-0998">Cell outer membrane</keyword>
<keyword evidence="4" id="KW-0732">Signal</keyword>
<evidence type="ECO:0000259" key="9">
    <source>
        <dbReference type="Pfam" id="PF04575"/>
    </source>
</evidence>
<sequence length="538" mass="61729">MSVPAPERGGRRRIPFRRVVLPLRAARQSDFPASGAPHAPEIAGMPYAPSILKIVITTLLFPLLAAIGAARGQMPVIPGEQRSFPAPDIDRQWQKEQNEALERARRRRAPPGERPAAPVLNDAAVAANSAVAELILETALQYQDWDTIERVLPLYAGHPRHDRQLYRFVKGAMLRARWRLGPAIDLYRQMLDADPTLNNVRFDLAVMQFENKSYRQAKRQFLLLADNPREPLFRELSLNYLKRIAERDRPSLNLTADLLHTDNYNQGSDVEYIYLWGLPFRNNNRRQSSSGQSLSVTLEQDVNLAGNHFLGYSAYFNALNYARDNHYDERTALLGLDYQYQSLRDTFSVGPVYTYRRLGGESYARDVGLSASYGRWLTPRWQAALGYRLMDRRYYRQSVGELYDGNIAIHSLNLMRPVSNRFLLYGGVFHEREKLGAADVSSRQNGVNGGFTYIAQSGLDVRMQLRYGRKRFDEENAFFGVRRRDAVTRLALRLQYRPWTFQGITPRLVYQREKTTSNIPAFYGKSSNQLMLSFSKEF</sequence>
<evidence type="ECO:0000256" key="1">
    <source>
        <dbReference type="ARBA" id="ARBA00004571"/>
    </source>
</evidence>
<evidence type="ECO:0000256" key="2">
    <source>
        <dbReference type="ARBA" id="ARBA00022452"/>
    </source>
</evidence>
<evidence type="ECO:0008006" key="13">
    <source>
        <dbReference type="Google" id="ProtNLM"/>
    </source>
</evidence>
<dbReference type="Pfam" id="PF24575">
    <property type="entry name" value="TPR_Slam"/>
    <property type="match status" value="1"/>
</dbReference>
<evidence type="ECO:0000256" key="4">
    <source>
        <dbReference type="ARBA" id="ARBA00022729"/>
    </source>
</evidence>
<dbReference type="InterPro" id="IPR007655">
    <property type="entry name" value="Slam_C"/>
</dbReference>
<accession>A0A2U1TYQ3</accession>
<keyword evidence="12" id="KW-1185">Reference proteome</keyword>
<protein>
    <recommendedName>
        <fullName evidence="13">DUF560 domain-containing protein</fullName>
    </recommendedName>
</protein>
<evidence type="ECO:0000256" key="8">
    <source>
        <dbReference type="SAM" id="MobiDB-lite"/>
    </source>
</evidence>
<feature type="domain" description="Surface lipoprotein assembly modifier C-terminal" evidence="9">
    <location>
        <begin position="253"/>
        <end position="538"/>
    </location>
</feature>
<dbReference type="RefSeq" id="WP_136166962.1">
    <property type="nucleotide sequence ID" value="NZ_KZ819081.1"/>
</dbReference>
<proteinExistence type="inferred from homology"/>
<keyword evidence="2" id="KW-1134">Transmembrane beta strand</keyword>
<dbReference type="GO" id="GO:0009279">
    <property type="term" value="C:cell outer membrane"/>
    <property type="evidence" value="ECO:0007669"/>
    <property type="project" value="UniProtKB-SubCell"/>
</dbReference>
<dbReference type="InterPro" id="IPR057556">
    <property type="entry name" value="TPR_Slam"/>
</dbReference>
<evidence type="ECO:0000256" key="7">
    <source>
        <dbReference type="ARBA" id="ARBA00023609"/>
    </source>
</evidence>
<evidence type="ECO:0000256" key="3">
    <source>
        <dbReference type="ARBA" id="ARBA00022692"/>
    </source>
</evidence>
<feature type="region of interest" description="Disordered" evidence="8">
    <location>
        <begin position="98"/>
        <end position="117"/>
    </location>
</feature>
<gene>
    <name evidence="11" type="ORF">DDT56_13550</name>
</gene>
<reference evidence="11 12" key="1">
    <citation type="submission" date="2018-04" db="EMBL/GenBank/DDBJ databases">
        <title>Brenneria corticis sp.nov.</title>
        <authorList>
            <person name="Li Y."/>
        </authorList>
    </citation>
    <scope>NUCLEOTIDE SEQUENCE [LARGE SCALE GENOMIC DNA]</scope>
    <source>
        <strain evidence="11 12">CFCC 11842</strain>
    </source>
</reference>
<evidence type="ECO:0000256" key="5">
    <source>
        <dbReference type="ARBA" id="ARBA00023136"/>
    </source>
</evidence>
<comment type="similarity">
    <text evidence="7">Belongs to the Slam family.</text>
</comment>
<organism evidence="11 12">
    <name type="scientific">Brenneria corticis</name>
    <dbReference type="NCBI Taxonomy" id="2173106"/>
    <lineage>
        <taxon>Bacteria</taxon>
        <taxon>Pseudomonadati</taxon>
        <taxon>Pseudomonadota</taxon>
        <taxon>Gammaproteobacteria</taxon>
        <taxon>Enterobacterales</taxon>
        <taxon>Pectobacteriaceae</taxon>
        <taxon>Brenneria</taxon>
    </lineage>
</organism>
<comment type="subcellular location">
    <subcellularLocation>
        <location evidence="1">Cell outer membrane</location>
        <topology evidence="1">Multi-pass membrane protein</topology>
    </subcellularLocation>
</comment>
<name>A0A2U1TYQ3_9GAMM</name>
<dbReference type="EMBL" id="QDKH01000014">
    <property type="protein sequence ID" value="PWC14537.1"/>
    <property type="molecule type" value="Genomic_DNA"/>
</dbReference>
<keyword evidence="5" id="KW-0472">Membrane</keyword>
<comment type="caution">
    <text evidence="11">The sequence shown here is derived from an EMBL/GenBank/DDBJ whole genome shotgun (WGS) entry which is preliminary data.</text>
</comment>
<evidence type="ECO:0000256" key="6">
    <source>
        <dbReference type="ARBA" id="ARBA00023237"/>
    </source>
</evidence>
<evidence type="ECO:0000313" key="12">
    <source>
        <dbReference type="Proteomes" id="UP000296159"/>
    </source>
</evidence>
<evidence type="ECO:0000259" key="10">
    <source>
        <dbReference type="Pfam" id="PF24575"/>
    </source>
</evidence>
<dbReference type="Pfam" id="PF04575">
    <property type="entry name" value="SlipAM"/>
    <property type="match status" value="1"/>
</dbReference>
<keyword evidence="3" id="KW-0812">Transmembrane</keyword>
<dbReference type="AlphaFoldDB" id="A0A2U1TYQ3"/>
<feature type="domain" description="Surface lipoprotein assembly modifier N-terminal TPR repeats region" evidence="10">
    <location>
        <begin position="121"/>
        <end position="221"/>
    </location>
</feature>
<evidence type="ECO:0000313" key="11">
    <source>
        <dbReference type="EMBL" id="PWC14537.1"/>
    </source>
</evidence>